<dbReference type="Proteomes" id="UP001287356">
    <property type="component" value="Unassembled WGS sequence"/>
</dbReference>
<accession>A0AAE0NLR0</accession>
<dbReference type="EMBL" id="JAULSN010000001">
    <property type="protein sequence ID" value="KAK3383897.1"/>
    <property type="molecule type" value="Genomic_DNA"/>
</dbReference>
<reference evidence="2" key="2">
    <citation type="submission" date="2023-06" db="EMBL/GenBank/DDBJ databases">
        <authorList>
            <consortium name="Lawrence Berkeley National Laboratory"/>
            <person name="Haridas S."/>
            <person name="Hensen N."/>
            <person name="Bonometti L."/>
            <person name="Westerberg I."/>
            <person name="Brannstrom I.O."/>
            <person name="Guillou S."/>
            <person name="Cros-Aarteil S."/>
            <person name="Calhoun S."/>
            <person name="Kuo A."/>
            <person name="Mondo S."/>
            <person name="Pangilinan J."/>
            <person name="Riley R."/>
            <person name="Labutti K."/>
            <person name="Andreopoulos B."/>
            <person name="Lipzen A."/>
            <person name="Chen C."/>
            <person name="Yanf M."/>
            <person name="Daum C."/>
            <person name="Ng V."/>
            <person name="Clum A."/>
            <person name="Steindorff A."/>
            <person name="Ohm R."/>
            <person name="Martin F."/>
            <person name="Silar P."/>
            <person name="Natvig D."/>
            <person name="Lalanne C."/>
            <person name="Gautier V."/>
            <person name="Ament-Velasquez S.L."/>
            <person name="Kruys A."/>
            <person name="Hutchinson M.I."/>
            <person name="Powell A.J."/>
            <person name="Barry K."/>
            <person name="Miller A.N."/>
            <person name="Grigoriev I.V."/>
            <person name="Debuchy R."/>
            <person name="Gladieux P."/>
            <person name="Thoren M.H."/>
            <person name="Johannesson H."/>
        </authorList>
    </citation>
    <scope>NUCLEOTIDE SEQUENCE</scope>
    <source>
        <strain evidence="2">CBS 958.72</strain>
    </source>
</reference>
<evidence type="ECO:0008006" key="4">
    <source>
        <dbReference type="Google" id="ProtNLM"/>
    </source>
</evidence>
<keyword evidence="3" id="KW-1185">Reference proteome</keyword>
<dbReference type="Gene3D" id="1.25.40.10">
    <property type="entry name" value="Tetratricopeptide repeat domain"/>
    <property type="match status" value="1"/>
</dbReference>
<dbReference type="InterPro" id="IPR011990">
    <property type="entry name" value="TPR-like_helical_dom_sf"/>
</dbReference>
<organism evidence="2 3">
    <name type="scientific">Lasiosphaeria ovina</name>
    <dbReference type="NCBI Taxonomy" id="92902"/>
    <lineage>
        <taxon>Eukaryota</taxon>
        <taxon>Fungi</taxon>
        <taxon>Dikarya</taxon>
        <taxon>Ascomycota</taxon>
        <taxon>Pezizomycotina</taxon>
        <taxon>Sordariomycetes</taxon>
        <taxon>Sordariomycetidae</taxon>
        <taxon>Sordariales</taxon>
        <taxon>Lasiosphaeriaceae</taxon>
        <taxon>Lasiosphaeria</taxon>
    </lineage>
</organism>
<gene>
    <name evidence="2" type="ORF">B0T24DRAFT_67462</name>
</gene>
<dbReference type="AlphaFoldDB" id="A0AAE0NLR0"/>
<dbReference type="SUPFAM" id="SSF48452">
    <property type="entry name" value="TPR-like"/>
    <property type="match status" value="1"/>
</dbReference>
<protein>
    <recommendedName>
        <fullName evidence="4">TPR domain-containing protein</fullName>
    </recommendedName>
</protein>
<name>A0AAE0NLR0_9PEZI</name>
<evidence type="ECO:0000313" key="2">
    <source>
        <dbReference type="EMBL" id="KAK3383897.1"/>
    </source>
</evidence>
<dbReference type="CDD" id="cd24142">
    <property type="entry name" value="ACL4-like"/>
    <property type="match status" value="1"/>
</dbReference>
<evidence type="ECO:0000313" key="3">
    <source>
        <dbReference type="Proteomes" id="UP001287356"/>
    </source>
</evidence>
<comment type="caution">
    <text evidence="2">The sequence shown here is derived from an EMBL/GenBank/DDBJ whole genome shotgun (WGS) entry which is preliminary data.</text>
</comment>
<evidence type="ECO:0000256" key="1">
    <source>
        <dbReference type="SAM" id="MobiDB-lite"/>
    </source>
</evidence>
<reference evidence="2" key="1">
    <citation type="journal article" date="2023" name="Mol. Phylogenet. Evol.">
        <title>Genome-scale phylogeny and comparative genomics of the fungal order Sordariales.</title>
        <authorList>
            <person name="Hensen N."/>
            <person name="Bonometti L."/>
            <person name="Westerberg I."/>
            <person name="Brannstrom I.O."/>
            <person name="Guillou S."/>
            <person name="Cros-Aarteil S."/>
            <person name="Calhoun S."/>
            <person name="Haridas S."/>
            <person name="Kuo A."/>
            <person name="Mondo S."/>
            <person name="Pangilinan J."/>
            <person name="Riley R."/>
            <person name="LaButti K."/>
            <person name="Andreopoulos B."/>
            <person name="Lipzen A."/>
            <person name="Chen C."/>
            <person name="Yan M."/>
            <person name="Daum C."/>
            <person name="Ng V."/>
            <person name="Clum A."/>
            <person name="Steindorff A."/>
            <person name="Ohm R.A."/>
            <person name="Martin F."/>
            <person name="Silar P."/>
            <person name="Natvig D.O."/>
            <person name="Lalanne C."/>
            <person name="Gautier V."/>
            <person name="Ament-Velasquez S.L."/>
            <person name="Kruys A."/>
            <person name="Hutchinson M.I."/>
            <person name="Powell A.J."/>
            <person name="Barry K."/>
            <person name="Miller A.N."/>
            <person name="Grigoriev I.V."/>
            <person name="Debuchy R."/>
            <person name="Gladieux P."/>
            <person name="Hiltunen Thoren M."/>
            <person name="Johannesson H."/>
        </authorList>
    </citation>
    <scope>NUCLEOTIDE SEQUENCE</scope>
    <source>
        <strain evidence="2">CBS 958.72</strain>
    </source>
</reference>
<dbReference type="InterPro" id="IPR019734">
    <property type="entry name" value="TPR_rpt"/>
</dbReference>
<sequence length="395" mass="43787">MAPTKPNPRARKAKAKERARAKKAAVNTRELLANATAMLEVGDAEGAVKAARAAYEHIGDGGQQAGAALTLLGQINIELGEIDRARKYLMSAAKVDEAGTLPEELGGGPDKFLWLAQLSEEGGQDSVSWYERGAAVLRTQIQTLGDALDSLPLTRHEQNAVIAEKRRKLADTLCAVTEVYMTDLSWEEDAEQRCEALITEATMLAPGLADTWQTVANVRISQSRTEEAREALKRSLDFWIHLPPEDPGVPAFPTRVSLVRLLIEVGMEERAIEVAERLISEDDQSVEAWYLGGYGRYMLGEKLKNGDQASDSDDWQDIWRSARKRLAQCLRIFEAEEYEDERLREHSQELLASINNELGDAPDQGDDQAAWEDTEDEGDDDDDDDDDDDGDAEMQ</sequence>
<dbReference type="Pfam" id="PF13181">
    <property type="entry name" value="TPR_8"/>
    <property type="match status" value="1"/>
</dbReference>
<feature type="region of interest" description="Disordered" evidence="1">
    <location>
        <begin position="351"/>
        <end position="395"/>
    </location>
</feature>
<feature type="compositionally biased region" description="Acidic residues" evidence="1">
    <location>
        <begin position="363"/>
        <end position="395"/>
    </location>
</feature>
<proteinExistence type="predicted"/>